<dbReference type="Pfam" id="PF01584">
    <property type="entry name" value="CheW"/>
    <property type="match status" value="1"/>
</dbReference>
<dbReference type="Proteomes" id="UP000754750">
    <property type="component" value="Unassembled WGS sequence"/>
</dbReference>
<comment type="caution">
    <text evidence="2">The sequence shown here is derived from an EMBL/GenBank/DDBJ whole genome shotgun (WGS) entry which is preliminary data.</text>
</comment>
<accession>A0A928Q439</accession>
<dbReference type="GO" id="GO:0007165">
    <property type="term" value="P:signal transduction"/>
    <property type="evidence" value="ECO:0007669"/>
    <property type="project" value="InterPro"/>
</dbReference>
<evidence type="ECO:0000313" key="4">
    <source>
        <dbReference type="Proteomes" id="UP000754750"/>
    </source>
</evidence>
<dbReference type="SUPFAM" id="SSF50341">
    <property type="entry name" value="CheW-like"/>
    <property type="match status" value="1"/>
</dbReference>
<dbReference type="Gene3D" id="2.40.50.180">
    <property type="entry name" value="CheA-289, Domain 4"/>
    <property type="match status" value="1"/>
</dbReference>
<dbReference type="EMBL" id="SVNY01000004">
    <property type="protein sequence ID" value="MBE6833581.1"/>
    <property type="molecule type" value="Genomic_DNA"/>
</dbReference>
<evidence type="ECO:0000313" key="3">
    <source>
        <dbReference type="EMBL" id="MBE6834596.1"/>
    </source>
</evidence>
<protein>
    <submittedName>
        <fullName evidence="2">Purine-binding chemotaxis protein CheW</fullName>
    </submittedName>
</protein>
<dbReference type="PANTHER" id="PTHR22617:SF23">
    <property type="entry name" value="CHEMOTAXIS PROTEIN CHEW"/>
    <property type="match status" value="1"/>
</dbReference>
<dbReference type="Gene3D" id="2.30.30.40">
    <property type="entry name" value="SH3 Domains"/>
    <property type="match status" value="1"/>
</dbReference>
<dbReference type="InterPro" id="IPR036061">
    <property type="entry name" value="CheW-like_dom_sf"/>
</dbReference>
<dbReference type="EMBL" id="SVNY01000009">
    <property type="protein sequence ID" value="MBE6834596.1"/>
    <property type="molecule type" value="Genomic_DNA"/>
</dbReference>
<reference evidence="2" key="1">
    <citation type="submission" date="2019-04" db="EMBL/GenBank/DDBJ databases">
        <title>Evolution of Biomass-Degrading Anaerobic Consortia Revealed by Metagenomics.</title>
        <authorList>
            <person name="Peng X."/>
        </authorList>
    </citation>
    <scope>NUCLEOTIDE SEQUENCE</scope>
    <source>
        <strain evidence="2">SIG551</strain>
    </source>
</reference>
<evidence type="ECO:0000259" key="1">
    <source>
        <dbReference type="PROSITE" id="PS50851"/>
    </source>
</evidence>
<feature type="domain" description="CheW-like" evidence="1">
    <location>
        <begin position="18"/>
        <end position="164"/>
    </location>
</feature>
<organism evidence="2 4">
    <name type="scientific">Faecalispora sporosphaeroides</name>
    <dbReference type="NCBI Taxonomy" id="1549"/>
    <lineage>
        <taxon>Bacteria</taxon>
        <taxon>Bacillati</taxon>
        <taxon>Bacillota</taxon>
        <taxon>Clostridia</taxon>
        <taxon>Eubacteriales</taxon>
        <taxon>Oscillospiraceae</taxon>
        <taxon>Faecalispora</taxon>
    </lineage>
</organism>
<dbReference type="GO" id="GO:0005829">
    <property type="term" value="C:cytosol"/>
    <property type="evidence" value="ECO:0007669"/>
    <property type="project" value="TreeGrafter"/>
</dbReference>
<gene>
    <name evidence="2" type="ORF">E7512_08385</name>
    <name evidence="3" type="ORF">E7512_13645</name>
</gene>
<name>A0A928Q439_9FIRM</name>
<dbReference type="SMART" id="SM00260">
    <property type="entry name" value="CheW"/>
    <property type="match status" value="1"/>
</dbReference>
<proteinExistence type="predicted"/>
<dbReference type="RefSeq" id="WP_326840421.1">
    <property type="nucleotide sequence ID" value="NZ_SVNY01000004.1"/>
</dbReference>
<dbReference type="PANTHER" id="PTHR22617">
    <property type="entry name" value="CHEMOTAXIS SENSOR HISTIDINE KINASE-RELATED"/>
    <property type="match status" value="1"/>
</dbReference>
<dbReference type="PROSITE" id="PS50851">
    <property type="entry name" value="CHEW"/>
    <property type="match status" value="1"/>
</dbReference>
<dbReference type="InterPro" id="IPR002545">
    <property type="entry name" value="CheW-lke_dom"/>
</dbReference>
<dbReference type="InterPro" id="IPR039315">
    <property type="entry name" value="CheW"/>
</dbReference>
<dbReference type="AlphaFoldDB" id="A0A928Q439"/>
<evidence type="ECO:0000313" key="2">
    <source>
        <dbReference type="EMBL" id="MBE6833581.1"/>
    </source>
</evidence>
<sequence>MKLQERLDSRHQQGEEIKKRYLTFRIEHQLFGMPIAQVVQIVGIQEITELPDQPDYAKGVISLRGQIIPVVDVRIRFGKREAEYTDRTCIIITRVSGRDFGLIADEVDEVTDILPERISPPPKMTKETLETYLTGIARLEAAEGQQDKIVLLVHPGRILGEDEAAALAEPARE</sequence>
<dbReference type="GO" id="GO:0006935">
    <property type="term" value="P:chemotaxis"/>
    <property type="evidence" value="ECO:0007669"/>
    <property type="project" value="InterPro"/>
</dbReference>